<proteinExistence type="predicted"/>
<reference evidence="2 3" key="1">
    <citation type="submission" date="2019-12" db="EMBL/GenBank/DDBJ databases">
        <authorList>
            <person name="Huq M.A."/>
        </authorList>
    </citation>
    <scope>NUCLEOTIDE SEQUENCE [LARGE SCALE GENOMIC DNA]</scope>
    <source>
        <strain evidence="2 3">MAH-20</strain>
    </source>
</reference>
<gene>
    <name evidence="2" type="ORF">GON01_05085</name>
</gene>
<comment type="caution">
    <text evidence="2">The sequence shown here is derived from an EMBL/GenBank/DDBJ whole genome shotgun (WGS) entry which is preliminary data.</text>
</comment>
<dbReference type="CDD" id="cd02440">
    <property type="entry name" value="AdoMet_MTases"/>
    <property type="match status" value="1"/>
</dbReference>
<evidence type="ECO:0000313" key="2">
    <source>
        <dbReference type="EMBL" id="MVO77312.1"/>
    </source>
</evidence>
<keyword evidence="3" id="KW-1185">Reference proteome</keyword>
<dbReference type="PANTHER" id="PTHR42912">
    <property type="entry name" value="METHYLTRANSFERASE"/>
    <property type="match status" value="1"/>
</dbReference>
<organism evidence="2 3">
    <name type="scientific">Sphingomonas horti</name>
    <dbReference type="NCBI Taxonomy" id="2682842"/>
    <lineage>
        <taxon>Bacteria</taxon>
        <taxon>Pseudomonadati</taxon>
        <taxon>Pseudomonadota</taxon>
        <taxon>Alphaproteobacteria</taxon>
        <taxon>Sphingomonadales</taxon>
        <taxon>Sphingomonadaceae</taxon>
        <taxon>Sphingomonas</taxon>
    </lineage>
</organism>
<dbReference type="AlphaFoldDB" id="A0A6I4IYJ3"/>
<dbReference type="InterPro" id="IPR013216">
    <property type="entry name" value="Methyltransf_11"/>
</dbReference>
<dbReference type="GO" id="GO:0008757">
    <property type="term" value="F:S-adenosylmethionine-dependent methyltransferase activity"/>
    <property type="evidence" value="ECO:0007669"/>
    <property type="project" value="InterPro"/>
</dbReference>
<dbReference type="Proteomes" id="UP000441389">
    <property type="component" value="Unassembled WGS sequence"/>
</dbReference>
<dbReference type="RefSeq" id="WP_157026264.1">
    <property type="nucleotide sequence ID" value="NZ_WQMS01000006.1"/>
</dbReference>
<accession>A0A6I4IYJ3</accession>
<dbReference type="EMBL" id="WQMS01000006">
    <property type="protein sequence ID" value="MVO77312.1"/>
    <property type="molecule type" value="Genomic_DNA"/>
</dbReference>
<name>A0A6I4IYJ3_9SPHN</name>
<dbReference type="InterPro" id="IPR029063">
    <property type="entry name" value="SAM-dependent_MTases_sf"/>
</dbReference>
<feature type="domain" description="Methyltransferase type 11" evidence="1">
    <location>
        <begin position="105"/>
        <end position="200"/>
    </location>
</feature>
<evidence type="ECO:0000313" key="3">
    <source>
        <dbReference type="Proteomes" id="UP000441389"/>
    </source>
</evidence>
<dbReference type="GO" id="GO:0032259">
    <property type="term" value="P:methylation"/>
    <property type="evidence" value="ECO:0007669"/>
    <property type="project" value="UniProtKB-KW"/>
</dbReference>
<dbReference type="Gene3D" id="3.40.50.150">
    <property type="entry name" value="Vaccinia Virus protein VP39"/>
    <property type="match status" value="1"/>
</dbReference>
<sequence>MTSPQIALVRMLLEGAELPETGPVAALARAHPARIAKARALIAGGLDPPGSAEAARALFDRLAVEAPEAGVALYSLGDPALLEEATAELVAMVQRWHPLDGQDVLDFGCGIGRVARAMTARGARVVGLDVSPAMIAEARRRGGDVRYLIGRGRGLDGVADASVDLMLAADSFPYLVAAGLLDAHVAEAARALRPGGSLIVFNWSYRGDLAADTAEAALLANAHGFDLLRSAERPFAIWDAAGFQLVRR</sequence>
<dbReference type="SUPFAM" id="SSF53335">
    <property type="entry name" value="S-adenosyl-L-methionine-dependent methyltransferases"/>
    <property type="match status" value="1"/>
</dbReference>
<dbReference type="PANTHER" id="PTHR42912:SF95">
    <property type="entry name" value="METHYLTRANSFERASE TYPE 11 DOMAIN-CONTAINING PROTEIN"/>
    <property type="match status" value="1"/>
</dbReference>
<evidence type="ECO:0000259" key="1">
    <source>
        <dbReference type="Pfam" id="PF08241"/>
    </source>
</evidence>
<dbReference type="InterPro" id="IPR050508">
    <property type="entry name" value="Methyltransf_Superfamily"/>
</dbReference>
<protein>
    <submittedName>
        <fullName evidence="2">Methyltransferase domain-containing protein</fullName>
    </submittedName>
</protein>
<dbReference type="Pfam" id="PF08241">
    <property type="entry name" value="Methyltransf_11"/>
    <property type="match status" value="1"/>
</dbReference>
<keyword evidence="2" id="KW-0489">Methyltransferase</keyword>
<keyword evidence="2" id="KW-0808">Transferase</keyword>